<feature type="signal peptide" evidence="5">
    <location>
        <begin position="1"/>
        <end position="31"/>
    </location>
</feature>
<dbReference type="Pfam" id="PF00754">
    <property type="entry name" value="F5_F8_type_C"/>
    <property type="match status" value="1"/>
</dbReference>
<feature type="chain" id="PRO_5046016304" evidence="5">
    <location>
        <begin position="32"/>
        <end position="892"/>
    </location>
</feature>
<dbReference type="PANTHER" id="PTHR13170:SF16">
    <property type="entry name" value="PROTEIN O-GLCNACASE"/>
    <property type="match status" value="1"/>
</dbReference>
<dbReference type="SUPFAM" id="SSF55545">
    <property type="entry name" value="beta-N-acetylhexosaminidase-like domain"/>
    <property type="match status" value="1"/>
</dbReference>
<feature type="region of interest" description="Disordered" evidence="4">
    <location>
        <begin position="776"/>
        <end position="796"/>
    </location>
</feature>
<dbReference type="Pfam" id="PF21774">
    <property type="entry name" value="NagJ_C"/>
    <property type="match status" value="1"/>
</dbReference>
<organism evidence="8 9">
    <name type="scientific">Streptomyces laculatispora</name>
    <dbReference type="NCBI Taxonomy" id="887464"/>
    <lineage>
        <taxon>Bacteria</taxon>
        <taxon>Bacillati</taxon>
        <taxon>Actinomycetota</taxon>
        <taxon>Actinomycetes</taxon>
        <taxon>Kitasatosporales</taxon>
        <taxon>Streptomycetaceae</taxon>
        <taxon>Streptomyces</taxon>
    </lineage>
</organism>
<evidence type="ECO:0000259" key="6">
    <source>
        <dbReference type="PROSITE" id="PS50022"/>
    </source>
</evidence>
<dbReference type="InterPro" id="IPR049019">
    <property type="entry name" value="NagJ-like_helical"/>
</dbReference>
<dbReference type="Gene3D" id="3.20.20.80">
    <property type="entry name" value="Glycosidases"/>
    <property type="match status" value="1"/>
</dbReference>
<dbReference type="InterPro" id="IPR017853">
    <property type="entry name" value="GH"/>
</dbReference>
<dbReference type="InterPro" id="IPR000421">
    <property type="entry name" value="FA58C"/>
</dbReference>
<feature type="compositionally biased region" description="Polar residues" evidence="4">
    <location>
        <begin position="52"/>
        <end position="63"/>
    </location>
</feature>
<evidence type="ECO:0000313" key="9">
    <source>
        <dbReference type="Proteomes" id="UP001229952"/>
    </source>
</evidence>
<dbReference type="InterPro" id="IPR051822">
    <property type="entry name" value="Glycosyl_Hydrolase_84"/>
</dbReference>
<keyword evidence="1 3" id="KW-0378">Hydrolase</keyword>
<accession>A0ABY9HXT6</accession>
<proteinExistence type="inferred from homology"/>
<reference evidence="8 9" key="1">
    <citation type="submission" date="2023-03" db="EMBL/GenBank/DDBJ databases">
        <title>Isolation and description of six Streptomyces strains from soil environments, able to metabolize different microbial glucans.</title>
        <authorList>
            <person name="Widen T."/>
            <person name="Larsbrink J."/>
        </authorList>
    </citation>
    <scope>NUCLEOTIDE SEQUENCE [LARGE SCALE GENOMIC DNA]</scope>
    <source>
        <strain evidence="8 9">Mut2</strain>
    </source>
</reference>
<feature type="region of interest" description="Disordered" evidence="4">
    <location>
        <begin position="33"/>
        <end position="63"/>
    </location>
</feature>
<keyword evidence="5" id="KW-0732">Signal</keyword>
<dbReference type="PROSITE" id="PS50022">
    <property type="entry name" value="FA58C_3"/>
    <property type="match status" value="1"/>
</dbReference>
<evidence type="ECO:0000256" key="1">
    <source>
        <dbReference type="ARBA" id="ARBA00022801"/>
    </source>
</evidence>
<evidence type="ECO:0000256" key="3">
    <source>
        <dbReference type="PROSITE-ProRule" id="PRU01353"/>
    </source>
</evidence>
<dbReference type="Gene3D" id="3.30.379.10">
    <property type="entry name" value="Chitobiase/beta-hexosaminidase domain 2-like"/>
    <property type="match status" value="1"/>
</dbReference>
<gene>
    <name evidence="8" type="ORF">P8A22_01770</name>
</gene>
<keyword evidence="2 3" id="KW-0326">Glycosidase</keyword>
<evidence type="ECO:0000256" key="2">
    <source>
        <dbReference type="ARBA" id="ARBA00023295"/>
    </source>
</evidence>
<dbReference type="Pfam" id="PF07555">
    <property type="entry name" value="NAGidase"/>
    <property type="match status" value="1"/>
</dbReference>
<dbReference type="Proteomes" id="UP001229952">
    <property type="component" value="Chromosome"/>
</dbReference>
<keyword evidence="9" id="KW-1185">Reference proteome</keyword>
<feature type="active site" description="Proton donor" evidence="3">
    <location>
        <position position="304"/>
    </location>
</feature>
<name>A0ABY9HXT6_9ACTN</name>
<protein>
    <submittedName>
        <fullName evidence="8">Beta-N-acetylglucosaminidase domain-containing protein</fullName>
    </submittedName>
</protein>
<feature type="domain" description="F5/8 type C" evidence="6">
    <location>
        <begin position="628"/>
        <end position="773"/>
    </location>
</feature>
<feature type="domain" description="GH84" evidence="7">
    <location>
        <begin position="189"/>
        <end position="469"/>
    </location>
</feature>
<dbReference type="InterPro" id="IPR008979">
    <property type="entry name" value="Galactose-bd-like_sf"/>
</dbReference>
<evidence type="ECO:0000256" key="4">
    <source>
        <dbReference type="SAM" id="MobiDB-lite"/>
    </source>
</evidence>
<evidence type="ECO:0000313" key="8">
    <source>
        <dbReference type="EMBL" id="WLQ38879.1"/>
    </source>
</evidence>
<evidence type="ECO:0000259" key="7">
    <source>
        <dbReference type="PROSITE" id="PS52009"/>
    </source>
</evidence>
<dbReference type="SUPFAM" id="SSF49785">
    <property type="entry name" value="Galactose-binding domain-like"/>
    <property type="match status" value="1"/>
</dbReference>
<evidence type="ECO:0000256" key="5">
    <source>
        <dbReference type="SAM" id="SignalP"/>
    </source>
</evidence>
<comment type="similarity">
    <text evidence="3">Belongs to the glycosyl hydrolase 84 family.</text>
</comment>
<dbReference type="InterPro" id="IPR015882">
    <property type="entry name" value="HEX_bac_N"/>
</dbReference>
<dbReference type="SUPFAM" id="SSF51445">
    <property type="entry name" value="(Trans)glycosidases"/>
    <property type="match status" value="1"/>
</dbReference>
<dbReference type="InterPro" id="IPR011496">
    <property type="entry name" value="O-GlcNAcase_cat"/>
</dbReference>
<sequence>MTPRPPRLTALAAAATLLVGGLLAAGPSVQAAGTTGTGTPVKAQDGPGTPAITPTPQSVKSRSDRITITPTVTVVAGETADESALAVVEKALEQAGARRVVRSARASASGLTVHVGDAGALAAQKLEGPSALPADGYVLGIGADRIVLAGKDTTGTYYAAQSLRQVLPHRKRPGARVGGLAVRDWPGTALRGVIEGFYGTPWSHKARLDQLDYYGEHKMNIYVYSPKDDAYLREKWRDAYPADQLAQIKDLTDRAVRRHVEFTYALSPGLSVCYSSDEDAKALVDKFQTIWDIGVRTFAVPLDDISYTDWNCDADKAKWGTGGGAAGAAQAYLLNRVNKEFIATHPGAQPLQMVPTEYYNVSESAYKAALSEQLDPDVLVEWTGVGVVAPTMTVTQADAARKVFGHPILTWDNYPVNDYATDRLLLGPFNGREKGLPGRLAGITANPMIQPYASKLSLYTVADYSWNDAAYDPRTSWGKGLKEYAGGDARTEQALRAFADVNYSSALNTDKAPELAAEFARYWKSGDSKRLTSVLRNLGAAPARLRAGLPDRGFVEDSGPWLDATESWATASRTALRMVDAARAGNGAQAWELRQQLPAQVERAKSFVYTGLDGRKVPVHVGDGMLDAFVEAATAEHDRILGVSGRPTASTSLGTYQDNTAARMLDGDDSTYFWSDGAPAADDQLTVDLGESRGIGDITLAMGKPGSTDDYLHEGVLEYSADGKNWQQLTAFSGKPDVTTTALAGTKARYVRARATAGQTSWVVVREFHVATTDGAVTGNPPAATGSALSSAADGDPGTVYRAARGPRDGEFLEVGLGAARAVGSVTVLRPAGAKGAADIQLRNADGDWRTVGRLGGSYTDVDAHGRTADAVRLAWREGATAPEIAEVVVAK</sequence>
<dbReference type="PROSITE" id="PS52009">
    <property type="entry name" value="GH84"/>
    <property type="match status" value="1"/>
</dbReference>
<dbReference type="Pfam" id="PF02838">
    <property type="entry name" value="Glyco_hydro_20b"/>
    <property type="match status" value="1"/>
</dbReference>
<dbReference type="Gene3D" id="2.60.120.260">
    <property type="entry name" value="Galactose-binding domain-like"/>
    <property type="match status" value="2"/>
</dbReference>
<dbReference type="PANTHER" id="PTHR13170">
    <property type="entry name" value="O-GLCNACASE"/>
    <property type="match status" value="1"/>
</dbReference>
<dbReference type="RefSeq" id="WP_306085552.1">
    <property type="nucleotide sequence ID" value="NZ_CP120992.1"/>
</dbReference>
<dbReference type="Gene3D" id="1.20.58.460">
    <property type="entry name" value="Hyaluronidase post-catalytic domain-like"/>
    <property type="match status" value="1"/>
</dbReference>
<dbReference type="EMBL" id="CP120992">
    <property type="protein sequence ID" value="WLQ38879.1"/>
    <property type="molecule type" value="Genomic_DNA"/>
</dbReference>
<dbReference type="InterPro" id="IPR029018">
    <property type="entry name" value="Hex-like_dom2"/>
</dbReference>